<gene>
    <name evidence="3" type="ORF">ACFOGJ_17725</name>
</gene>
<dbReference type="PRINTS" id="PR00412">
    <property type="entry name" value="EPOXHYDRLASE"/>
</dbReference>
<sequence>MDIGHGFLQLDEVKLHYARSGDAGQPLMLCVHGFPEYWHMWQPLLEEFGRDHLVVAPDMRGYNLSDKPADVAAYAPKKLVGDIDGLRRGFGAERFTLVAHDWGGAVAWAYAIAHPERLDRLVIINATHPATFLRDLLRHRPQTEASQYMRLFRSPEAEAKLSADNYAWMWDFTFRRHHEAGQMSDADRDAYLAAWSQPGALTGGLNWYRATRMPVPKPEEADPAAALPPMPDTTVRVPTLVIWGEQDHALLPHLLEGLEEYVPDLTVHRLPQASHWVMQEEPDQVRRIIRDYIAAQP</sequence>
<dbReference type="EMBL" id="JBHRTR010000031">
    <property type="protein sequence ID" value="MFC3229090.1"/>
    <property type="molecule type" value="Genomic_DNA"/>
</dbReference>
<feature type="domain" description="AB hydrolase-1" evidence="2">
    <location>
        <begin position="26"/>
        <end position="282"/>
    </location>
</feature>
<dbReference type="InterPro" id="IPR000073">
    <property type="entry name" value="AB_hydrolase_1"/>
</dbReference>
<proteinExistence type="predicted"/>
<accession>A0ABV7L340</accession>
<keyword evidence="1 3" id="KW-0378">Hydrolase</keyword>
<dbReference type="InterPro" id="IPR000639">
    <property type="entry name" value="Epox_hydrolase-like"/>
</dbReference>
<dbReference type="PANTHER" id="PTHR43329">
    <property type="entry name" value="EPOXIDE HYDROLASE"/>
    <property type="match status" value="1"/>
</dbReference>
<organism evidence="3 4">
    <name type="scientific">Marinibaculum pumilum</name>
    <dbReference type="NCBI Taxonomy" id="1766165"/>
    <lineage>
        <taxon>Bacteria</taxon>
        <taxon>Pseudomonadati</taxon>
        <taxon>Pseudomonadota</taxon>
        <taxon>Alphaproteobacteria</taxon>
        <taxon>Rhodospirillales</taxon>
        <taxon>Rhodospirillaceae</taxon>
        <taxon>Marinibaculum</taxon>
    </lineage>
</organism>
<protein>
    <submittedName>
        <fullName evidence="3">Alpha/beta fold hydrolase</fullName>
    </submittedName>
</protein>
<dbReference type="Pfam" id="PF00561">
    <property type="entry name" value="Abhydrolase_1"/>
    <property type="match status" value="1"/>
</dbReference>
<dbReference type="Proteomes" id="UP001595528">
    <property type="component" value="Unassembled WGS sequence"/>
</dbReference>
<reference evidence="4" key="1">
    <citation type="journal article" date="2019" name="Int. J. Syst. Evol. Microbiol.">
        <title>The Global Catalogue of Microorganisms (GCM) 10K type strain sequencing project: providing services to taxonomists for standard genome sequencing and annotation.</title>
        <authorList>
            <consortium name="The Broad Institute Genomics Platform"/>
            <consortium name="The Broad Institute Genome Sequencing Center for Infectious Disease"/>
            <person name="Wu L."/>
            <person name="Ma J."/>
        </authorList>
    </citation>
    <scope>NUCLEOTIDE SEQUENCE [LARGE SCALE GENOMIC DNA]</scope>
    <source>
        <strain evidence="4">KCTC 42964</strain>
    </source>
</reference>
<evidence type="ECO:0000259" key="2">
    <source>
        <dbReference type="Pfam" id="PF00561"/>
    </source>
</evidence>
<dbReference type="SUPFAM" id="SSF53474">
    <property type="entry name" value="alpha/beta-Hydrolases"/>
    <property type="match status" value="1"/>
</dbReference>
<evidence type="ECO:0000313" key="3">
    <source>
        <dbReference type="EMBL" id="MFC3229090.1"/>
    </source>
</evidence>
<dbReference type="Gene3D" id="3.40.50.1820">
    <property type="entry name" value="alpha/beta hydrolase"/>
    <property type="match status" value="1"/>
</dbReference>
<evidence type="ECO:0000313" key="4">
    <source>
        <dbReference type="Proteomes" id="UP001595528"/>
    </source>
</evidence>
<dbReference type="GO" id="GO:0016787">
    <property type="term" value="F:hydrolase activity"/>
    <property type="evidence" value="ECO:0007669"/>
    <property type="project" value="UniProtKB-KW"/>
</dbReference>
<name>A0ABV7L340_9PROT</name>
<evidence type="ECO:0000256" key="1">
    <source>
        <dbReference type="ARBA" id="ARBA00022801"/>
    </source>
</evidence>
<comment type="caution">
    <text evidence="3">The sequence shown here is derived from an EMBL/GenBank/DDBJ whole genome shotgun (WGS) entry which is preliminary data.</text>
</comment>
<dbReference type="InterPro" id="IPR029058">
    <property type="entry name" value="AB_hydrolase_fold"/>
</dbReference>
<dbReference type="RefSeq" id="WP_379902970.1">
    <property type="nucleotide sequence ID" value="NZ_JBHRTR010000031.1"/>
</dbReference>
<dbReference type="PRINTS" id="PR00111">
    <property type="entry name" value="ABHYDROLASE"/>
</dbReference>
<keyword evidence="4" id="KW-1185">Reference proteome</keyword>